<dbReference type="STRING" id="592015.HMPREF1705_04378"/>
<dbReference type="InterPro" id="IPR050313">
    <property type="entry name" value="Carb_Metab_HTH_regulators"/>
</dbReference>
<accession>A0A0T5X9R3</accession>
<dbReference type="SMART" id="SM01134">
    <property type="entry name" value="DeoRC"/>
    <property type="match status" value="1"/>
</dbReference>
<dbReference type="AlphaFoldDB" id="A0A0T5X9R3"/>
<evidence type="ECO:0000256" key="2">
    <source>
        <dbReference type="ARBA" id="ARBA00023125"/>
    </source>
</evidence>
<dbReference type="PROSITE" id="PS00894">
    <property type="entry name" value="HTH_DEOR_1"/>
    <property type="match status" value="1"/>
</dbReference>
<sequence>MAMFAEERRAAIISKIKSGAPIYVADLVQEFGVSEATIRRDLAVLEDMNLLKRTHGGAVPPNYGLEPTFQEKEIQNLNLKAAIGKMAASLVKEGETVLLDAGTTTLQIASNLRGRNVTVATNCIDVANVFLDDPSVEVWLLGGILRKGPRSLVGFLTNQALKALRFDKVFLAANAIDADFGVTTPNMTEAETKRHMLFAGKKKILVADHSKIGLEGLCKICDLNELDLFITDDKGDERKVEQLKRKVKVIIASEGSDER</sequence>
<proteinExistence type="predicted"/>
<dbReference type="InterPro" id="IPR018356">
    <property type="entry name" value="Tscrpt_reg_HTH_DeoR_CS"/>
</dbReference>
<gene>
    <name evidence="5" type="ORF">HMPREF1705_04378</name>
</gene>
<organism evidence="5 6">
    <name type="scientific">Acetomicrobium hydrogeniformans ATCC BAA-1850</name>
    <dbReference type="NCBI Taxonomy" id="592015"/>
    <lineage>
        <taxon>Bacteria</taxon>
        <taxon>Thermotogati</taxon>
        <taxon>Synergistota</taxon>
        <taxon>Synergistia</taxon>
        <taxon>Synergistales</taxon>
        <taxon>Acetomicrobiaceae</taxon>
        <taxon>Acetomicrobium</taxon>
    </lineage>
</organism>
<keyword evidence="3" id="KW-0804">Transcription</keyword>
<dbReference type="eggNOG" id="COG1349">
    <property type="taxonomic scope" value="Bacteria"/>
</dbReference>
<comment type="caution">
    <text evidence="5">The sequence shown here is derived from an EMBL/GenBank/DDBJ whole genome shotgun (WGS) entry which is preliminary data.</text>
</comment>
<evidence type="ECO:0000313" key="6">
    <source>
        <dbReference type="Proteomes" id="UP000005273"/>
    </source>
</evidence>
<keyword evidence="6" id="KW-1185">Reference proteome</keyword>
<name>A0A0T5X9R3_9BACT</name>
<keyword evidence="2" id="KW-0238">DNA-binding</keyword>
<dbReference type="Gene3D" id="1.10.10.10">
    <property type="entry name" value="Winged helix-like DNA-binding domain superfamily/Winged helix DNA-binding domain"/>
    <property type="match status" value="1"/>
</dbReference>
<dbReference type="InterPro" id="IPR036390">
    <property type="entry name" value="WH_DNA-bd_sf"/>
</dbReference>
<dbReference type="SMART" id="SM00420">
    <property type="entry name" value="HTH_DEOR"/>
    <property type="match status" value="1"/>
</dbReference>
<dbReference type="SUPFAM" id="SSF100950">
    <property type="entry name" value="NagB/RpiA/CoA transferase-like"/>
    <property type="match status" value="1"/>
</dbReference>
<evidence type="ECO:0000256" key="1">
    <source>
        <dbReference type="ARBA" id="ARBA00023015"/>
    </source>
</evidence>
<dbReference type="SUPFAM" id="SSF46785">
    <property type="entry name" value="Winged helix' DNA-binding domain"/>
    <property type="match status" value="1"/>
</dbReference>
<evidence type="ECO:0000256" key="3">
    <source>
        <dbReference type="ARBA" id="ARBA00023163"/>
    </source>
</evidence>
<dbReference type="InterPro" id="IPR014036">
    <property type="entry name" value="DeoR-like_C"/>
</dbReference>
<dbReference type="PROSITE" id="PS51000">
    <property type="entry name" value="HTH_DEOR_2"/>
    <property type="match status" value="1"/>
</dbReference>
<dbReference type="GO" id="GO:0003700">
    <property type="term" value="F:DNA-binding transcription factor activity"/>
    <property type="evidence" value="ECO:0007669"/>
    <property type="project" value="InterPro"/>
</dbReference>
<evidence type="ECO:0000259" key="4">
    <source>
        <dbReference type="PROSITE" id="PS51000"/>
    </source>
</evidence>
<dbReference type="Pfam" id="PF00455">
    <property type="entry name" value="DeoRC"/>
    <property type="match status" value="1"/>
</dbReference>
<dbReference type="EMBL" id="ACJX03000001">
    <property type="protein sequence ID" value="KRT35116.1"/>
    <property type="molecule type" value="Genomic_DNA"/>
</dbReference>
<dbReference type="PANTHER" id="PTHR30363:SF44">
    <property type="entry name" value="AGA OPERON TRANSCRIPTIONAL REPRESSOR-RELATED"/>
    <property type="match status" value="1"/>
</dbReference>
<feature type="domain" description="HTH deoR-type" evidence="4">
    <location>
        <begin position="5"/>
        <end position="60"/>
    </location>
</feature>
<dbReference type="InterPro" id="IPR001034">
    <property type="entry name" value="DeoR_HTH"/>
</dbReference>
<dbReference type="PANTHER" id="PTHR30363">
    <property type="entry name" value="HTH-TYPE TRANSCRIPTIONAL REGULATOR SRLR-RELATED"/>
    <property type="match status" value="1"/>
</dbReference>
<dbReference type="InterPro" id="IPR036388">
    <property type="entry name" value="WH-like_DNA-bd_sf"/>
</dbReference>
<dbReference type="GO" id="GO:0003677">
    <property type="term" value="F:DNA binding"/>
    <property type="evidence" value="ECO:0007669"/>
    <property type="project" value="UniProtKB-KW"/>
</dbReference>
<evidence type="ECO:0000313" key="5">
    <source>
        <dbReference type="EMBL" id="KRT35116.1"/>
    </source>
</evidence>
<dbReference type="CDD" id="cd00090">
    <property type="entry name" value="HTH_ARSR"/>
    <property type="match status" value="1"/>
</dbReference>
<protein>
    <submittedName>
        <fullName evidence="5">Transcriptional regulator, DeoR family</fullName>
    </submittedName>
</protein>
<reference evidence="6" key="1">
    <citation type="submission" date="2012-09" db="EMBL/GenBank/DDBJ databases">
        <authorList>
            <person name="Weinstock G."/>
            <person name="Sodergren E."/>
            <person name="Clifton S."/>
            <person name="Fulton L."/>
            <person name="Fulton B."/>
            <person name="Courtney L."/>
            <person name="Fronick C."/>
            <person name="Harrison M."/>
            <person name="Strong C."/>
            <person name="Farmer C."/>
            <person name="Delehaunty K."/>
            <person name="Markovic C."/>
            <person name="Hall O."/>
            <person name="Minx P."/>
            <person name="Tomlinson C."/>
            <person name="Mitreva M."/>
            <person name="Nelson J."/>
            <person name="Hou S."/>
            <person name="Wollam A."/>
            <person name="Pepin K.H."/>
            <person name="Johnson M."/>
            <person name="Bhonagiri V."/>
            <person name="Nash W.E."/>
            <person name="Suruliraj S."/>
            <person name="Warren W."/>
            <person name="Chinwalla A."/>
            <person name="Mardis E.R."/>
            <person name="Wilson R.K."/>
        </authorList>
    </citation>
    <scope>NUCLEOTIDE SEQUENCE [LARGE SCALE GENOMIC DNA]</scope>
    <source>
        <strain evidence="6">OS1</strain>
    </source>
</reference>
<dbReference type="InterPro" id="IPR011991">
    <property type="entry name" value="ArsR-like_HTH"/>
</dbReference>
<dbReference type="InterPro" id="IPR037171">
    <property type="entry name" value="NagB/RpiA_transferase-like"/>
</dbReference>
<dbReference type="PRINTS" id="PR00037">
    <property type="entry name" value="HTHLACR"/>
</dbReference>
<dbReference type="Pfam" id="PF08220">
    <property type="entry name" value="HTH_DeoR"/>
    <property type="match status" value="1"/>
</dbReference>
<dbReference type="Proteomes" id="UP000005273">
    <property type="component" value="Unassembled WGS sequence"/>
</dbReference>
<dbReference type="Gene3D" id="3.40.50.1360">
    <property type="match status" value="1"/>
</dbReference>
<keyword evidence="1" id="KW-0805">Transcription regulation</keyword>